<dbReference type="PANTHER" id="PTHR43179:SF12">
    <property type="entry name" value="GALACTOFURANOSYLTRANSFERASE GLFT2"/>
    <property type="match status" value="1"/>
</dbReference>
<evidence type="ECO:0000256" key="3">
    <source>
        <dbReference type="ARBA" id="ARBA00022676"/>
    </source>
</evidence>
<dbReference type="Gene3D" id="3.40.50.150">
    <property type="entry name" value="Vaccinia Virus protein VP39"/>
    <property type="match status" value="1"/>
</dbReference>
<dbReference type="OrthoDB" id="525353at2"/>
<dbReference type="Pfam" id="PF00535">
    <property type="entry name" value="Glycos_transf_2"/>
    <property type="match status" value="1"/>
</dbReference>
<reference evidence="7" key="1">
    <citation type="submission" date="2016-10" db="EMBL/GenBank/DDBJ databases">
        <title>The complete genome sequence of the rumen bacterium Butyrivibrio hungatei MB2003.</title>
        <authorList>
            <person name="Palevich N."/>
            <person name="Kelly W.J."/>
            <person name="Leahy S.C."/>
            <person name="Altermann E."/>
            <person name="Rakonjac J."/>
            <person name="Attwood G.T."/>
        </authorList>
    </citation>
    <scope>NUCLEOTIDE SEQUENCE [LARGE SCALE GENOMIC DNA]</scope>
    <source>
        <strain evidence="7">MB2003</strain>
    </source>
</reference>
<gene>
    <name evidence="6" type="ORF">bhn_I0590</name>
</gene>
<dbReference type="KEGG" id="bhu:bhn_I0590"/>
<dbReference type="PANTHER" id="PTHR43179">
    <property type="entry name" value="RHAMNOSYLTRANSFERASE WBBL"/>
    <property type="match status" value="1"/>
</dbReference>
<dbReference type="Proteomes" id="UP000179284">
    <property type="component" value="Chromosome I"/>
</dbReference>
<proteinExistence type="inferred from homology"/>
<dbReference type="AlphaFoldDB" id="A0A1D9NZN9"/>
<comment type="pathway">
    <text evidence="1">Cell wall biogenesis; cell wall polysaccharide biosynthesis.</text>
</comment>
<evidence type="ECO:0000259" key="5">
    <source>
        <dbReference type="Pfam" id="PF00535"/>
    </source>
</evidence>
<evidence type="ECO:0000313" key="7">
    <source>
        <dbReference type="Proteomes" id="UP000179284"/>
    </source>
</evidence>
<dbReference type="InterPro" id="IPR001173">
    <property type="entry name" value="Glyco_trans_2-like"/>
</dbReference>
<feature type="domain" description="Glycosyltransferase 2-like" evidence="5">
    <location>
        <begin position="128"/>
        <end position="238"/>
    </location>
</feature>
<dbReference type="RefSeq" id="WP_071175388.1">
    <property type="nucleotide sequence ID" value="NZ_CP017831.1"/>
</dbReference>
<keyword evidence="4 6" id="KW-0808">Transferase</keyword>
<dbReference type="EMBL" id="CP017831">
    <property type="protein sequence ID" value="AOZ95624.1"/>
    <property type="molecule type" value="Genomic_DNA"/>
</dbReference>
<protein>
    <submittedName>
        <fullName evidence="6">Glycosyl transferase GT2 family</fullName>
    </submittedName>
</protein>
<dbReference type="SUPFAM" id="SSF53335">
    <property type="entry name" value="S-adenosyl-L-methionine-dependent methyltransferases"/>
    <property type="match status" value="1"/>
</dbReference>
<evidence type="ECO:0000256" key="4">
    <source>
        <dbReference type="ARBA" id="ARBA00022679"/>
    </source>
</evidence>
<evidence type="ECO:0000313" key="6">
    <source>
        <dbReference type="EMBL" id="AOZ95624.1"/>
    </source>
</evidence>
<dbReference type="Gene3D" id="3.90.550.10">
    <property type="entry name" value="Spore Coat Polysaccharide Biosynthesis Protein SpsA, Chain A"/>
    <property type="match status" value="1"/>
</dbReference>
<accession>A0A1D9NZN9</accession>
<keyword evidence="7" id="KW-1185">Reference proteome</keyword>
<evidence type="ECO:0000256" key="2">
    <source>
        <dbReference type="ARBA" id="ARBA00006739"/>
    </source>
</evidence>
<dbReference type="SUPFAM" id="SSF53448">
    <property type="entry name" value="Nucleotide-diphospho-sugar transferases"/>
    <property type="match status" value="1"/>
</dbReference>
<keyword evidence="3" id="KW-0328">Glycosyltransferase</keyword>
<sequence>MYEKLEQLISEGDYKEALYEFQEEYQNIGLRSDEDASRLCVLEASIWEALGDGIAEFEAIAKGMSFDQTNYELFYMLGLYYQNFNIDKAYLCYEMALFYCDVDSDREVIASTLQELKKDTRVRVRCVSVMVLSYNDLELLKMCIDSVERSLPKESLEIVVVDNASTEEGVREFLRERADSADYSFKLIENSENMGFPVGCNQGADCCNEDNDIFFLNNDAVLTTNALFWLRMGLYENRNVGACSSLSNSASLQEVAPSLLDEYAGQELDNLWHKKLGVTKSFEIFSKYAAVNTIPMYYPYIKRFRLTGFALLVSRDALKVVAPDNKVFDEIFSPGYFEDDDLGMRLATASFEQYLCTNSFIYHNGGSGFEGHNDAMERSRQTFIDKWGFDIWGFCLHWQEACDKIADLYAERKEPLKILDFSCNFGATGSYLKHMFPDVFVAGVCDNSFAAGIAKNIVDDVVYGNLNTSKLPWNDHSFDVVLFEREKVCKVRASQFVKTSGIIIDDREEERD</sequence>
<dbReference type="InterPro" id="IPR029063">
    <property type="entry name" value="SAM-dependent_MTases_sf"/>
</dbReference>
<dbReference type="InterPro" id="IPR029044">
    <property type="entry name" value="Nucleotide-diphossugar_trans"/>
</dbReference>
<organism evidence="6 7">
    <name type="scientific">Butyrivibrio hungatei</name>
    <dbReference type="NCBI Taxonomy" id="185008"/>
    <lineage>
        <taxon>Bacteria</taxon>
        <taxon>Bacillati</taxon>
        <taxon>Bacillota</taxon>
        <taxon>Clostridia</taxon>
        <taxon>Lachnospirales</taxon>
        <taxon>Lachnospiraceae</taxon>
        <taxon>Butyrivibrio</taxon>
    </lineage>
</organism>
<comment type="similarity">
    <text evidence="2">Belongs to the glycosyltransferase 2 family.</text>
</comment>
<dbReference type="GO" id="GO:0016757">
    <property type="term" value="F:glycosyltransferase activity"/>
    <property type="evidence" value="ECO:0007669"/>
    <property type="project" value="UniProtKB-KW"/>
</dbReference>
<evidence type="ECO:0000256" key="1">
    <source>
        <dbReference type="ARBA" id="ARBA00004776"/>
    </source>
</evidence>
<name>A0A1D9NZN9_9FIRM</name>